<feature type="domain" description="Zinc finger Ogr/Delta-type" evidence="2">
    <location>
        <begin position="4"/>
        <end position="49"/>
    </location>
</feature>
<evidence type="ECO:0000313" key="4">
    <source>
        <dbReference type="Proteomes" id="UP001143674"/>
    </source>
</evidence>
<dbReference type="AlphaFoldDB" id="A0A7X0PZW0"/>
<accession>A0A7X0PZW0</accession>
<proteinExistence type="predicted"/>
<evidence type="ECO:0000313" key="3">
    <source>
        <dbReference type="EMBL" id="MDB0522401.1"/>
    </source>
</evidence>
<reference evidence="3" key="1">
    <citation type="submission" date="2021-09" db="EMBL/GenBank/DDBJ databases">
        <title>Genomic analysis of Ralstonia spp.</title>
        <authorList>
            <person name="Aburjaile F."/>
            <person name="Ariute J.C."/>
            <person name="Pais A.K.L."/>
            <person name="Albuquerque G.M.R."/>
            <person name="Silva A.M.F."/>
            <person name="Brenig B."/>
            <person name="Azevedo V."/>
            <person name="Matiuzzi M."/>
            <person name="Ramos R."/>
            <person name="Goes-Neto A."/>
            <person name="Soares S."/>
            <person name="Iseppon A.M.B."/>
            <person name="Souza E."/>
            <person name="Gama M."/>
        </authorList>
    </citation>
    <scope>NUCLEOTIDE SEQUENCE</scope>
    <source>
        <strain evidence="3">B4</strain>
    </source>
</reference>
<gene>
    <name evidence="3" type="ORF">LBW55_12385</name>
</gene>
<evidence type="ECO:0000259" key="2">
    <source>
        <dbReference type="Pfam" id="PF04606"/>
    </source>
</evidence>
<dbReference type="Pfam" id="PF04606">
    <property type="entry name" value="Ogr_Delta"/>
    <property type="match status" value="1"/>
</dbReference>
<evidence type="ECO:0000256" key="1">
    <source>
        <dbReference type="SAM" id="MobiDB-lite"/>
    </source>
</evidence>
<dbReference type="Proteomes" id="UP001143674">
    <property type="component" value="Unassembled WGS sequence"/>
</dbReference>
<sequence>MKINCVHCGSIATIRITKQTSPITWELYCQCPDVFCAHTFVSVVEIIRTCSPSLNPNPEVERQLADRPKPAEDAES</sequence>
<protein>
    <submittedName>
        <fullName evidence="3">Ogr/Delta-like zinc finger family protein</fullName>
    </submittedName>
</protein>
<dbReference type="EMBL" id="JAIVEX010000005">
    <property type="protein sequence ID" value="MDB0522401.1"/>
    <property type="molecule type" value="Genomic_DNA"/>
</dbReference>
<dbReference type="KEGG" id="rsy:RSUY_13820"/>
<organism evidence="3 4">
    <name type="scientific">Ralstonia solanacearum</name>
    <name type="common">Pseudomonas solanacearum</name>
    <dbReference type="NCBI Taxonomy" id="305"/>
    <lineage>
        <taxon>Bacteria</taxon>
        <taxon>Pseudomonadati</taxon>
        <taxon>Pseudomonadota</taxon>
        <taxon>Betaproteobacteria</taxon>
        <taxon>Burkholderiales</taxon>
        <taxon>Burkholderiaceae</taxon>
        <taxon>Ralstonia</taxon>
        <taxon>Ralstonia solanacearum species complex</taxon>
    </lineage>
</organism>
<name>A0A7X0PZW0_RALSL</name>
<feature type="region of interest" description="Disordered" evidence="1">
    <location>
        <begin position="54"/>
        <end position="76"/>
    </location>
</feature>
<feature type="compositionally biased region" description="Basic and acidic residues" evidence="1">
    <location>
        <begin position="59"/>
        <end position="76"/>
    </location>
</feature>
<dbReference type="RefSeq" id="WP_079693319.1">
    <property type="nucleotide sequence ID" value="NZ_CDRX01000001.1"/>
</dbReference>
<comment type="caution">
    <text evidence="3">The sequence shown here is derived from an EMBL/GenBank/DDBJ whole genome shotgun (WGS) entry which is preliminary data.</text>
</comment>
<dbReference type="InterPro" id="IPR007684">
    <property type="entry name" value="Znf_Ogr/Delta"/>
</dbReference>